<keyword evidence="5" id="KW-1185">Reference proteome</keyword>
<accession>W9QGV0</accession>
<feature type="region of interest" description="Disordered" evidence="2">
    <location>
        <begin position="424"/>
        <end position="455"/>
    </location>
</feature>
<feature type="region of interest" description="Disordered" evidence="2">
    <location>
        <begin position="523"/>
        <end position="612"/>
    </location>
</feature>
<feature type="domain" description="TFIIS N-terminal" evidence="3">
    <location>
        <begin position="682"/>
        <end position="765"/>
    </location>
</feature>
<feature type="compositionally biased region" description="Basic and acidic residues" evidence="2">
    <location>
        <begin position="94"/>
        <end position="104"/>
    </location>
</feature>
<feature type="compositionally biased region" description="Basic and acidic residues" evidence="2">
    <location>
        <begin position="373"/>
        <end position="384"/>
    </location>
</feature>
<dbReference type="PANTHER" id="PTHR47350:SF4">
    <property type="entry name" value="PROTEIN IWS1 HOMOLOG 1"/>
    <property type="match status" value="1"/>
</dbReference>
<feature type="compositionally biased region" description="Basic and acidic residues" evidence="2">
    <location>
        <begin position="906"/>
        <end position="918"/>
    </location>
</feature>
<feature type="compositionally biased region" description="Basic and acidic residues" evidence="2">
    <location>
        <begin position="44"/>
        <end position="65"/>
    </location>
</feature>
<evidence type="ECO:0000313" key="4">
    <source>
        <dbReference type="EMBL" id="EXB37185.1"/>
    </source>
</evidence>
<feature type="compositionally biased region" description="Basic and acidic residues" evidence="2">
    <location>
        <begin position="999"/>
        <end position="1008"/>
    </location>
</feature>
<organism evidence="4 5">
    <name type="scientific">Morus notabilis</name>
    <dbReference type="NCBI Taxonomy" id="981085"/>
    <lineage>
        <taxon>Eukaryota</taxon>
        <taxon>Viridiplantae</taxon>
        <taxon>Streptophyta</taxon>
        <taxon>Embryophyta</taxon>
        <taxon>Tracheophyta</taxon>
        <taxon>Spermatophyta</taxon>
        <taxon>Magnoliopsida</taxon>
        <taxon>eudicotyledons</taxon>
        <taxon>Gunneridae</taxon>
        <taxon>Pentapetalae</taxon>
        <taxon>rosids</taxon>
        <taxon>fabids</taxon>
        <taxon>Rosales</taxon>
        <taxon>Moraceae</taxon>
        <taxon>Moreae</taxon>
        <taxon>Morus</taxon>
    </lineage>
</organism>
<dbReference type="EMBL" id="KE343605">
    <property type="protein sequence ID" value="EXB37185.1"/>
    <property type="molecule type" value="Genomic_DNA"/>
</dbReference>
<feature type="region of interest" description="Disordered" evidence="2">
    <location>
        <begin position="113"/>
        <end position="186"/>
    </location>
</feature>
<feature type="compositionally biased region" description="Basic and acidic residues" evidence="2">
    <location>
        <begin position="964"/>
        <end position="973"/>
    </location>
</feature>
<dbReference type="Gene3D" id="1.20.930.10">
    <property type="entry name" value="Conserved domain common to transcription factors TFIIS, elongin A, CRSP70"/>
    <property type="match status" value="3"/>
</dbReference>
<dbReference type="InterPro" id="IPR035441">
    <property type="entry name" value="TFIIS/LEDGF_dom_sf"/>
</dbReference>
<proteinExistence type="predicted"/>
<feature type="compositionally biased region" description="Basic and acidic residues" evidence="2">
    <location>
        <begin position="552"/>
        <end position="561"/>
    </location>
</feature>
<feature type="compositionally biased region" description="Low complexity" evidence="2">
    <location>
        <begin position="562"/>
        <end position="571"/>
    </location>
</feature>
<sequence>MLARNLFSGKHFDTRLRQLSDNSLPRNCRLSPLQLAAMSSRYVPYRDKGKEPLMDRDYKQSDHKQSSNPQEHLVDLEHDLEDRCAQGRPQTPAHHNDPLPEKLKPLKKRAIKENDAADKEYFPAETPDSARRLDDEGGTGQRKNGGVEGSGPSGKKQSIHTEVRKYGSSSKTGSARKLRKERDGDVKETWQALAGDDREVDHVMDGLSIAAKEDAKLNREGKPAICIVDELHYLADALSKKRLQQALLDRGILNLLRTWLQDKSLLNTATRQAILKLLINFPIDLQQDERRDHMKNSGLQEVVEFLFGFDDETIANRILATHLVKKWGPDIVFLLAQNRQLFKSMNIEGRKSILPERVPLRSPSVKMPPAKSAEVKDCDLDKSSRKNAMRHKSSQSSSPKSAIRPEPIHTDYIVQSPSQINLNEVTAHNKPTGPTRRQRCRDKGKEPLRDHDYRHSHNKQSMIPRQHLVGVDHNLEDWHAQGRPQTLFHHNDPLREKFKPFKKRSIKENDDADKEYFSVETADSVRTSGVEGRTTKREIHGVEGSGPSGKKQSSDKEERKYGSGSKKGSLGRLRKKRDGDVEEMSEAVAAGDAEAKEGEEDNEVEELFRSGKKKKKVERVPSEIAFRLENAMAKLELAAEEDAELNREGEPAIYKLKSLPLLTEALSKKRLQQKFLDHGILNLLRTWLEPLPDGSLLNRAIREAILKILIDFPIDLRQEERREQMKKSGLGKAIEFLSKCDEETTSNKKLAKELVDIWSRQLFNKRMDIVGRRRGLPERILLQSSSVKMPPSKSAVVKSRNYNRDSDKSSRTGDTILFNLRLDMAIAIQTTPQGKMPWNFLTTLSVFLGLSIAALRHNSGQSSSRHGDRDSDDFPRRHKSGQSSSRHSDLDLDDFLRGHKSSQSSSRHDRHDSGDLSRVHKPSQSSSPKRAVRPQPTDPDYIVIPPPRINVNKVRTHNKATAPTRRERLDKKLERMKKQKKKQLQATKTYPQSNFEDFDSVRQSDGERRKRKRETGGEEGSGPSGKKQSKHKEERKYGSGLRTCSSGSLQNKRDGHVKETREAVAGGVAEAKEGEEDEEIKTVMAKLEFAAKNDAELNREGKPAIHKLETLPLLKDSLSEKHLQQKFLDHGILSLLRTWLEDGSKQQCGEGMVFAILFTDSVCVYNNYKADSKETSMFPIDLQQEERREQMKKSGLKNFPIDLQQEERREQMKKSGLKNVRFISEANDCILLKEDLFSLTTVDTIQVNLRLDMLIEIQTTSQGDTIQANLGLHMAIAIQMACHRKM</sequence>
<feature type="region of interest" description="Disordered" evidence="2">
    <location>
        <begin position="791"/>
        <end position="810"/>
    </location>
</feature>
<feature type="region of interest" description="Disordered" evidence="2">
    <location>
        <begin position="359"/>
        <end position="406"/>
    </location>
</feature>
<comment type="subcellular location">
    <subcellularLocation>
        <location evidence="1">Nucleus</location>
    </subcellularLocation>
</comment>
<feature type="compositionally biased region" description="Basic and acidic residues" evidence="2">
    <location>
        <begin position="886"/>
        <end position="897"/>
    </location>
</feature>
<feature type="compositionally biased region" description="Basic and acidic residues" evidence="2">
    <location>
        <begin position="441"/>
        <end position="455"/>
    </location>
</feature>
<feature type="compositionally biased region" description="Basic and acidic residues" evidence="2">
    <location>
        <begin position="113"/>
        <end position="135"/>
    </location>
</feature>
<evidence type="ECO:0000256" key="1">
    <source>
        <dbReference type="PROSITE-ProRule" id="PRU00649"/>
    </source>
</evidence>
<reference evidence="5" key="1">
    <citation type="submission" date="2013-01" db="EMBL/GenBank/DDBJ databases">
        <title>Draft Genome Sequence of a Mulberry Tree, Morus notabilis C.K. Schneid.</title>
        <authorList>
            <person name="He N."/>
            <person name="Zhao S."/>
        </authorList>
    </citation>
    <scope>NUCLEOTIDE SEQUENCE</scope>
</reference>
<gene>
    <name evidence="4" type="ORF">L484_013549</name>
</gene>
<evidence type="ECO:0000259" key="3">
    <source>
        <dbReference type="PROSITE" id="PS51319"/>
    </source>
</evidence>
<dbReference type="GO" id="GO:0009742">
    <property type="term" value="P:brassinosteroid mediated signaling pathway"/>
    <property type="evidence" value="ECO:0007669"/>
    <property type="project" value="InterPro"/>
</dbReference>
<feature type="compositionally biased region" description="Basic residues" evidence="2">
    <location>
        <begin position="974"/>
        <end position="983"/>
    </location>
</feature>
<dbReference type="GO" id="GO:0005634">
    <property type="term" value="C:nucleus"/>
    <property type="evidence" value="ECO:0007669"/>
    <property type="project" value="UniProtKB-SubCell"/>
</dbReference>
<protein>
    <submittedName>
        <fullName evidence="4">Protein IWS1-like protein</fullName>
    </submittedName>
</protein>
<feature type="compositionally biased region" description="Basic and acidic residues" evidence="2">
    <location>
        <begin position="865"/>
        <end position="875"/>
    </location>
</feature>
<name>W9QGV0_9ROSA</name>
<dbReference type="GO" id="GO:0032784">
    <property type="term" value="P:regulation of DNA-templated transcription elongation"/>
    <property type="evidence" value="ECO:0007669"/>
    <property type="project" value="InterPro"/>
</dbReference>
<dbReference type="eggNOG" id="KOG1793">
    <property type="taxonomic scope" value="Eukaryota"/>
</dbReference>
<dbReference type="InterPro" id="IPR017923">
    <property type="entry name" value="TFIIS_N"/>
</dbReference>
<dbReference type="Pfam" id="PF08711">
    <property type="entry name" value="Med26"/>
    <property type="match status" value="1"/>
</dbReference>
<keyword evidence="1" id="KW-0539">Nucleus</keyword>
<evidence type="ECO:0000256" key="2">
    <source>
        <dbReference type="SAM" id="MobiDB-lite"/>
    </source>
</evidence>
<feature type="region of interest" description="Disordered" evidence="2">
    <location>
        <begin position="86"/>
        <end position="105"/>
    </location>
</feature>
<feature type="region of interest" description="Disordered" evidence="2">
    <location>
        <begin position="858"/>
        <end position="1058"/>
    </location>
</feature>
<feature type="region of interest" description="Disordered" evidence="2">
    <location>
        <begin position="43"/>
        <end position="71"/>
    </location>
</feature>
<dbReference type="Proteomes" id="UP000030645">
    <property type="component" value="Unassembled WGS sequence"/>
</dbReference>
<evidence type="ECO:0000313" key="5">
    <source>
        <dbReference type="Proteomes" id="UP000030645"/>
    </source>
</evidence>
<dbReference type="PANTHER" id="PTHR47350">
    <property type="entry name" value="PROTEIN IWS1 HOMOLOG 1"/>
    <property type="match status" value="1"/>
</dbReference>
<dbReference type="InterPro" id="IPR044204">
    <property type="entry name" value="IWS1/2"/>
</dbReference>
<dbReference type="PROSITE" id="PS51319">
    <property type="entry name" value="TFIIS_N"/>
    <property type="match status" value="1"/>
</dbReference>
<dbReference type="STRING" id="981085.W9QGV0"/>